<evidence type="ECO:0000313" key="1">
    <source>
        <dbReference type="EMBL" id="RDC63305.1"/>
    </source>
</evidence>
<keyword evidence="2" id="KW-1185">Reference proteome</keyword>
<reference evidence="1 2" key="1">
    <citation type="submission" date="2018-04" db="EMBL/GenBank/DDBJ databases">
        <title>Adhaeribacter sp. HMF7616 genome sequencing and assembly.</title>
        <authorList>
            <person name="Kang H."/>
            <person name="Kang J."/>
            <person name="Cha I."/>
            <person name="Kim H."/>
            <person name="Joh K."/>
        </authorList>
    </citation>
    <scope>NUCLEOTIDE SEQUENCE [LARGE SCALE GENOMIC DNA]</scope>
    <source>
        <strain evidence="1 2">HMF7616</strain>
    </source>
</reference>
<accession>A0A369QI92</accession>
<name>A0A369QI92_9BACT</name>
<sequence length="454" mass="51605">MKLIDLKQALLAWHLTVEELNARQPISERFRTKKNPKTGEFYKQRYKHQPKLIKQPVAATGTRLIIEYVKVYDLVLQSKLIQESLHESGQLPIFKTNNPDFAALITACEKTVYTHFKKLKHCQIKLITGYKFKGSNASYELAINPEILYATSQTNALKIAQKSTGFAPLSNNLPHTLSPELSDIEETKTSYVEISGVAEPPPAVAKADGPGPLFSSAPGPQDPQISAAAGLKAVPSHEKPAQLRTPGRGAAAVPLAPQRPVPQWQMDFLLSFWRAACKTIYLPYTFTVAEEKAALNSIYLNIYNCFRWQKTADEWWQYQANLLSCITIAHNYYKRRPLEYVPKPYSLAVAGKGYFDRTNEYGFHRIFGWHKENREKARQAKADKIIQNGYQQIRNFTLGKPVAKHLQNLDKLGIFQYYLGKLKSYGLPAQDRFCNLTRITLPKNNALNFLPQFR</sequence>
<proteinExistence type="predicted"/>
<dbReference type="AlphaFoldDB" id="A0A369QI92"/>
<organism evidence="1 2">
    <name type="scientific">Adhaeribacter pallidiroseus</name>
    <dbReference type="NCBI Taxonomy" id="2072847"/>
    <lineage>
        <taxon>Bacteria</taxon>
        <taxon>Pseudomonadati</taxon>
        <taxon>Bacteroidota</taxon>
        <taxon>Cytophagia</taxon>
        <taxon>Cytophagales</taxon>
        <taxon>Hymenobacteraceae</taxon>
        <taxon>Adhaeribacter</taxon>
    </lineage>
</organism>
<dbReference type="OrthoDB" id="865169at2"/>
<dbReference type="Proteomes" id="UP000253919">
    <property type="component" value="Unassembled WGS sequence"/>
</dbReference>
<dbReference type="RefSeq" id="WP_147275647.1">
    <property type="nucleotide sequence ID" value="NZ_QASA01000001.1"/>
</dbReference>
<comment type="caution">
    <text evidence="1">The sequence shown here is derived from an EMBL/GenBank/DDBJ whole genome shotgun (WGS) entry which is preliminary data.</text>
</comment>
<evidence type="ECO:0000313" key="2">
    <source>
        <dbReference type="Proteomes" id="UP000253919"/>
    </source>
</evidence>
<protein>
    <submittedName>
        <fullName evidence="1">Uncharacterized protein</fullName>
    </submittedName>
</protein>
<gene>
    <name evidence="1" type="ORF">AHMF7616_01907</name>
</gene>
<dbReference type="EMBL" id="QASA01000001">
    <property type="protein sequence ID" value="RDC63305.1"/>
    <property type="molecule type" value="Genomic_DNA"/>
</dbReference>